<dbReference type="Proteomes" id="UP001596395">
    <property type="component" value="Unassembled WGS sequence"/>
</dbReference>
<name>A0ABD5VHE7_9EURY</name>
<sequence>MTDHESLEERLDELEDDVGERLQELEARVGTLEAEVENLDETVEELESENDALNREVDRLRTKAEREQRKRRGLQRTIAHVERDITDRLDFITTDVWELEDIVYGELDGAAADVHVQNDGDVFTRLEHLETRVEEVAHGEVDAAELAAQQAGPSVEDLTPLHQLYTTATNLEPYEHELSSNQEIAARLFPHLAQYATPHGDELHLSSNKLQDVIEREVATPELAKRLDVRHPNRNTVRRVMEFIGRFGKDLLEFAPASGDERRNDRNLIIIDRDAWHEYTSQFSEADAVNGVTATASEGDSGQQVLTDDGGDVTVS</sequence>
<evidence type="ECO:0000313" key="3">
    <source>
        <dbReference type="EMBL" id="MFC6954937.1"/>
    </source>
</evidence>
<evidence type="ECO:0000256" key="1">
    <source>
        <dbReference type="SAM" id="Coils"/>
    </source>
</evidence>
<dbReference type="EMBL" id="JBHSXN010000004">
    <property type="protein sequence ID" value="MFC6954937.1"/>
    <property type="molecule type" value="Genomic_DNA"/>
</dbReference>
<keyword evidence="4" id="KW-1185">Reference proteome</keyword>
<evidence type="ECO:0000313" key="4">
    <source>
        <dbReference type="Proteomes" id="UP001596395"/>
    </source>
</evidence>
<comment type="caution">
    <text evidence="3">The sequence shown here is derived from an EMBL/GenBank/DDBJ whole genome shotgun (WGS) entry which is preliminary data.</text>
</comment>
<evidence type="ECO:0000256" key="2">
    <source>
        <dbReference type="SAM" id="MobiDB-lite"/>
    </source>
</evidence>
<proteinExistence type="predicted"/>
<protein>
    <submittedName>
        <fullName evidence="3">Uncharacterized protein</fullName>
    </submittedName>
</protein>
<dbReference type="Gene3D" id="1.20.5.4090">
    <property type="match status" value="1"/>
</dbReference>
<feature type="coiled-coil region" evidence="1">
    <location>
        <begin position="4"/>
        <end position="84"/>
    </location>
</feature>
<dbReference type="AlphaFoldDB" id="A0ABD5VHE7"/>
<keyword evidence="1" id="KW-0175">Coiled coil</keyword>
<gene>
    <name evidence="3" type="ORF">ACFQGB_18885</name>
</gene>
<dbReference type="RefSeq" id="WP_336351875.1">
    <property type="nucleotide sequence ID" value="NZ_JAZAQL010000004.1"/>
</dbReference>
<organism evidence="3 4">
    <name type="scientific">Halorubellus litoreus</name>
    <dbReference type="NCBI Taxonomy" id="755308"/>
    <lineage>
        <taxon>Archaea</taxon>
        <taxon>Methanobacteriati</taxon>
        <taxon>Methanobacteriota</taxon>
        <taxon>Stenosarchaea group</taxon>
        <taxon>Halobacteria</taxon>
        <taxon>Halobacteriales</taxon>
        <taxon>Halorubellaceae</taxon>
        <taxon>Halorubellus</taxon>
    </lineage>
</organism>
<reference evidence="3 4" key="1">
    <citation type="journal article" date="2019" name="Int. J. Syst. Evol. Microbiol.">
        <title>The Global Catalogue of Microorganisms (GCM) 10K type strain sequencing project: providing services to taxonomists for standard genome sequencing and annotation.</title>
        <authorList>
            <consortium name="The Broad Institute Genomics Platform"/>
            <consortium name="The Broad Institute Genome Sequencing Center for Infectious Disease"/>
            <person name="Wu L."/>
            <person name="Ma J."/>
        </authorList>
    </citation>
    <scope>NUCLEOTIDE SEQUENCE [LARGE SCALE GENOMIC DNA]</scope>
    <source>
        <strain evidence="3 4">GX26</strain>
    </source>
</reference>
<feature type="region of interest" description="Disordered" evidence="2">
    <location>
        <begin position="295"/>
        <end position="316"/>
    </location>
</feature>
<accession>A0ABD5VHE7</accession>
<feature type="compositionally biased region" description="Polar residues" evidence="2">
    <location>
        <begin position="295"/>
        <end position="306"/>
    </location>
</feature>